<evidence type="ECO:0000256" key="8">
    <source>
        <dbReference type="PROSITE-ProRule" id="PRU01360"/>
    </source>
</evidence>
<dbReference type="Gene3D" id="2.40.170.20">
    <property type="entry name" value="TonB-dependent receptor, beta-barrel domain"/>
    <property type="match status" value="1"/>
</dbReference>
<dbReference type="PROSITE" id="PS52016">
    <property type="entry name" value="TONB_DEPENDENT_REC_3"/>
    <property type="match status" value="1"/>
</dbReference>
<evidence type="ECO:0000256" key="2">
    <source>
        <dbReference type="ARBA" id="ARBA00022448"/>
    </source>
</evidence>
<gene>
    <name evidence="13" type="ORF">U0035_21785</name>
</gene>
<dbReference type="Proteomes" id="UP001325680">
    <property type="component" value="Chromosome"/>
</dbReference>
<dbReference type="Pfam" id="PF00593">
    <property type="entry name" value="TonB_dep_Rec_b-barrel"/>
    <property type="match status" value="1"/>
</dbReference>
<organism evidence="13 14">
    <name type="scientific">Niabella yanshanensis</name>
    <dbReference type="NCBI Taxonomy" id="577386"/>
    <lineage>
        <taxon>Bacteria</taxon>
        <taxon>Pseudomonadati</taxon>
        <taxon>Bacteroidota</taxon>
        <taxon>Chitinophagia</taxon>
        <taxon>Chitinophagales</taxon>
        <taxon>Chitinophagaceae</taxon>
        <taxon>Niabella</taxon>
    </lineage>
</organism>
<dbReference type="RefSeq" id="WP_114791075.1">
    <property type="nucleotide sequence ID" value="NZ_CP139960.1"/>
</dbReference>
<dbReference type="InterPro" id="IPR000531">
    <property type="entry name" value="Beta-barrel_TonB"/>
</dbReference>
<dbReference type="InterPro" id="IPR036942">
    <property type="entry name" value="Beta-barrel_TonB_sf"/>
</dbReference>
<dbReference type="NCBIfam" id="TIGR04057">
    <property type="entry name" value="SusC_RagA_signa"/>
    <property type="match status" value="1"/>
</dbReference>
<feature type="domain" description="TonB-dependent receptor-like beta-barrel" evidence="11">
    <location>
        <begin position="437"/>
        <end position="833"/>
    </location>
</feature>
<dbReference type="SUPFAM" id="SSF56935">
    <property type="entry name" value="Porins"/>
    <property type="match status" value="1"/>
</dbReference>
<feature type="transmembrane region" description="Helical" evidence="10">
    <location>
        <begin position="21"/>
        <end position="42"/>
    </location>
</feature>
<dbReference type="Gene3D" id="2.170.130.10">
    <property type="entry name" value="TonB-dependent receptor, plug domain"/>
    <property type="match status" value="1"/>
</dbReference>
<keyword evidence="10" id="KW-1133">Transmembrane helix</keyword>
<evidence type="ECO:0000256" key="10">
    <source>
        <dbReference type="SAM" id="Phobius"/>
    </source>
</evidence>
<accession>A0ABZ0W735</accession>
<dbReference type="InterPro" id="IPR037066">
    <property type="entry name" value="Plug_dom_sf"/>
</dbReference>
<keyword evidence="3 8" id="KW-1134">Transmembrane beta strand</keyword>
<evidence type="ECO:0000256" key="5">
    <source>
        <dbReference type="ARBA" id="ARBA00023077"/>
    </source>
</evidence>
<feature type="domain" description="TonB-dependent receptor plug" evidence="12">
    <location>
        <begin position="134"/>
        <end position="257"/>
    </location>
</feature>
<dbReference type="Pfam" id="PF13715">
    <property type="entry name" value="CarbopepD_reg_2"/>
    <property type="match status" value="1"/>
</dbReference>
<dbReference type="Pfam" id="PF07715">
    <property type="entry name" value="Plug"/>
    <property type="match status" value="1"/>
</dbReference>
<comment type="subcellular location">
    <subcellularLocation>
        <location evidence="1 8">Cell outer membrane</location>
        <topology evidence="1 8">Multi-pass membrane protein</topology>
    </subcellularLocation>
</comment>
<keyword evidence="7 8" id="KW-0998">Cell outer membrane</keyword>
<dbReference type="InterPro" id="IPR023996">
    <property type="entry name" value="TonB-dep_OMP_SusC/RagA"/>
</dbReference>
<evidence type="ECO:0000259" key="11">
    <source>
        <dbReference type="Pfam" id="PF00593"/>
    </source>
</evidence>
<dbReference type="EMBL" id="CP139960">
    <property type="protein sequence ID" value="WQD38307.1"/>
    <property type="molecule type" value="Genomic_DNA"/>
</dbReference>
<keyword evidence="13" id="KW-0675">Receptor</keyword>
<evidence type="ECO:0000313" key="14">
    <source>
        <dbReference type="Proteomes" id="UP001325680"/>
    </source>
</evidence>
<dbReference type="InterPro" id="IPR012910">
    <property type="entry name" value="Plug_dom"/>
</dbReference>
<keyword evidence="5 9" id="KW-0798">TonB box</keyword>
<evidence type="ECO:0000256" key="3">
    <source>
        <dbReference type="ARBA" id="ARBA00022452"/>
    </source>
</evidence>
<dbReference type="NCBIfam" id="TIGR04056">
    <property type="entry name" value="OMP_RagA_SusC"/>
    <property type="match status" value="1"/>
</dbReference>
<evidence type="ECO:0000313" key="13">
    <source>
        <dbReference type="EMBL" id="WQD38307.1"/>
    </source>
</evidence>
<evidence type="ECO:0000259" key="12">
    <source>
        <dbReference type="Pfam" id="PF07715"/>
    </source>
</evidence>
<name>A0ABZ0W735_9BACT</name>
<comment type="similarity">
    <text evidence="8 9">Belongs to the TonB-dependent receptor family.</text>
</comment>
<keyword evidence="6 8" id="KW-0472">Membrane</keyword>
<keyword evidence="14" id="KW-1185">Reference proteome</keyword>
<proteinExistence type="inferred from homology"/>
<dbReference type="InterPro" id="IPR023997">
    <property type="entry name" value="TonB-dep_OMP_SusC/RagA_CS"/>
</dbReference>
<keyword evidence="2 8" id="KW-0813">Transport</keyword>
<sequence length="1042" mass="114628">MIEIIRLQLAKTIGRVFSGKSLPILVCFLALMPAISGASSLWQTSIKGKVSDSENGQPLTGVSVSIKGQTAGATTNEKGEYVVEAKTGDVLVFSFVGYISKEFVVTDNTVVDITLEKDVASLDEVVAVGYGVQKKRDITGAISSVSAKDIENTPVKDVLTAMQGRMAGVQVVSNSGAPGDGISVTVRGQSSLNAGNAPLYVVDGIPIESSSISQLNGFDSHGLSPLSYINPADIQSIEVLKDAASTAIYGSRAANGVVMITTKSGKAGKAKVSLNFYTGVSKITRYLDVLNATQWRANILDAYKNLDKYNGATIPTIPHWSVLDSLNPMNNGDVDWQDVMYRTANQKQANVSVNGGSEKARYSLSTSLLDQDGIFIASNYKRITSRLNTDFDISSKIKLGYNILYSHELNNRINAGGDGNHSLVQSILVRPPTYALTYPDGSPINYFNGKRNPVGLALEATHTNRTHRLVGSQYLEYQILKNLKFRTNVSIDFLSMKEDEFLPATVDYREGYNSGAVRSITNFTWANENYFTYNTTLNERHNISAMAGFSQQAWKLETTGLDGMYFASDNIRTLNGAGTISNQAVNTTVEHGMASYYGRVGYNYDSKYIVQANIRADGSSRFGKKNRFGYFPSVSAAWRFSAEPFLEKLSFLSDGKLRFSVGQTGNEAIGNYTARGEFAIGANYLDNSGAAPTIMPNSGLTWETSTQYDLGLDLSLFNYRVSLSGDVYVKNTNDLLFDVPIPETSGFGYITQNIGSIQNKGFELSLTTFNLTRDFKWNTNFNIGVNRNKIISLPDNVLTNGYIQNGVYHILKVGQPIGVFYGYKFLGVYVNDADNVNQVRNASSNGKIYKGGDPIWDDLNGDNIIDARDQQIIGNGQPDYTGGITNDFSYKNFSLNVFFQFSKGNQIYSILNQLRNSVVAYNNVSRDALTRWKEQGDITDYPRPIFNDPLNTNSRVSDRWIYDGSYLRLKTVRLSYSLPQHIINRLKISAVKLYASGENLITWTRYTGYDPDISSYSGLRIGLDGGSYPQSRTFIFGLNVDL</sequence>
<evidence type="ECO:0000256" key="4">
    <source>
        <dbReference type="ARBA" id="ARBA00022692"/>
    </source>
</evidence>
<dbReference type="InterPro" id="IPR039426">
    <property type="entry name" value="TonB-dep_rcpt-like"/>
</dbReference>
<evidence type="ECO:0000256" key="7">
    <source>
        <dbReference type="ARBA" id="ARBA00023237"/>
    </source>
</evidence>
<evidence type="ECO:0000256" key="1">
    <source>
        <dbReference type="ARBA" id="ARBA00004571"/>
    </source>
</evidence>
<evidence type="ECO:0000256" key="9">
    <source>
        <dbReference type="RuleBase" id="RU003357"/>
    </source>
</evidence>
<evidence type="ECO:0000256" key="6">
    <source>
        <dbReference type="ARBA" id="ARBA00023136"/>
    </source>
</evidence>
<dbReference type="Gene3D" id="2.60.40.1120">
    <property type="entry name" value="Carboxypeptidase-like, regulatory domain"/>
    <property type="match status" value="1"/>
</dbReference>
<dbReference type="InterPro" id="IPR008969">
    <property type="entry name" value="CarboxyPept-like_regulatory"/>
</dbReference>
<protein>
    <submittedName>
        <fullName evidence="13">TonB-dependent receptor</fullName>
    </submittedName>
</protein>
<dbReference type="SUPFAM" id="SSF49464">
    <property type="entry name" value="Carboxypeptidase regulatory domain-like"/>
    <property type="match status" value="1"/>
</dbReference>
<reference evidence="13 14" key="1">
    <citation type="submission" date="2023-12" db="EMBL/GenBank/DDBJ databases">
        <title>Genome sequencing and assembly of bacterial species from a model synthetic community.</title>
        <authorList>
            <person name="Hogle S.L."/>
        </authorList>
    </citation>
    <scope>NUCLEOTIDE SEQUENCE [LARGE SCALE GENOMIC DNA]</scope>
    <source>
        <strain evidence="13 14">HAMBI_3031</strain>
    </source>
</reference>
<keyword evidence="4 8" id="KW-0812">Transmembrane</keyword>